<dbReference type="InterPro" id="IPR006935">
    <property type="entry name" value="Helicase/UvrB_N"/>
</dbReference>
<evidence type="ECO:0000259" key="1">
    <source>
        <dbReference type="PROSITE" id="PS51192"/>
    </source>
</evidence>
<feature type="domain" description="Helicase ATP-binding" evidence="1">
    <location>
        <begin position="23"/>
        <end position="193"/>
    </location>
</feature>
<dbReference type="InterPro" id="IPR050742">
    <property type="entry name" value="Helicase_Restrict-Modif_Enz"/>
</dbReference>
<evidence type="ECO:0000313" key="2">
    <source>
        <dbReference type="EMBL" id="CCG07500.1"/>
    </source>
</evidence>
<dbReference type="PANTHER" id="PTHR47396">
    <property type="entry name" value="TYPE I RESTRICTION ENZYME ECOKI R PROTEIN"/>
    <property type="match status" value="1"/>
</dbReference>
<dbReference type="Pfam" id="PF04851">
    <property type="entry name" value="ResIII"/>
    <property type="match status" value="1"/>
</dbReference>
<dbReference type="SMART" id="SM00487">
    <property type="entry name" value="DEXDc"/>
    <property type="match status" value="1"/>
</dbReference>
<dbReference type="SUPFAM" id="SSF52540">
    <property type="entry name" value="P-loop containing nucleoside triphosphate hydrolases"/>
    <property type="match status" value="1"/>
</dbReference>
<dbReference type="KEGG" id="rpm:RSPPHO_00874"/>
<keyword evidence="3" id="KW-1185">Reference proteome</keyword>
<dbReference type="InterPro" id="IPR014001">
    <property type="entry name" value="Helicase_ATP-bd"/>
</dbReference>
<name>H6SRH1_PARPM</name>
<dbReference type="PROSITE" id="PS51192">
    <property type="entry name" value="HELICASE_ATP_BIND_1"/>
    <property type="match status" value="1"/>
</dbReference>
<dbReference type="GO" id="GO:0016787">
    <property type="term" value="F:hydrolase activity"/>
    <property type="evidence" value="ECO:0007669"/>
    <property type="project" value="InterPro"/>
</dbReference>
<dbReference type="Gene3D" id="3.40.50.300">
    <property type="entry name" value="P-loop containing nucleotide triphosphate hydrolases"/>
    <property type="match status" value="2"/>
</dbReference>
<dbReference type="InterPro" id="IPR027417">
    <property type="entry name" value="P-loop_NTPase"/>
</dbReference>
<dbReference type="Proteomes" id="UP000033220">
    <property type="component" value="Chromosome DSM 122"/>
</dbReference>
<dbReference type="PANTHER" id="PTHR47396:SF2">
    <property type="entry name" value="HELICASE ATP-BINDING DOMAIN-CONTAINING PROTEIN"/>
    <property type="match status" value="1"/>
</dbReference>
<dbReference type="GO" id="GO:0005829">
    <property type="term" value="C:cytosol"/>
    <property type="evidence" value="ECO:0007669"/>
    <property type="project" value="TreeGrafter"/>
</dbReference>
<dbReference type="STRING" id="1150469.RSPPHO_00874"/>
<protein>
    <submittedName>
        <fullName evidence="2">Type III restriction protein res subunit</fullName>
    </submittedName>
</protein>
<proteinExistence type="predicted"/>
<dbReference type="GO" id="GO:0003677">
    <property type="term" value="F:DNA binding"/>
    <property type="evidence" value="ECO:0007669"/>
    <property type="project" value="InterPro"/>
</dbReference>
<accession>H6SRH1</accession>
<reference evidence="2 3" key="1">
    <citation type="submission" date="2012-02" db="EMBL/GenBank/DDBJ databases">
        <title>Shotgun genome sequence of Phaeospirillum photometricum DSM 122.</title>
        <authorList>
            <person name="Duquesne K."/>
            <person name="Sturgis J."/>
        </authorList>
    </citation>
    <scope>NUCLEOTIDE SEQUENCE [LARGE SCALE GENOMIC DNA]</scope>
    <source>
        <strain evidence="3">DSM122</strain>
    </source>
</reference>
<dbReference type="eggNOG" id="COG1061">
    <property type="taxonomic scope" value="Bacteria"/>
</dbReference>
<dbReference type="EMBL" id="HE663493">
    <property type="protein sequence ID" value="CCG07500.1"/>
    <property type="molecule type" value="Genomic_DNA"/>
</dbReference>
<evidence type="ECO:0000313" key="3">
    <source>
        <dbReference type="Proteomes" id="UP000033220"/>
    </source>
</evidence>
<dbReference type="GO" id="GO:0005524">
    <property type="term" value="F:ATP binding"/>
    <property type="evidence" value="ECO:0007669"/>
    <property type="project" value="InterPro"/>
</dbReference>
<dbReference type="PATRIC" id="fig|1150469.3.peg.1006"/>
<dbReference type="AlphaFoldDB" id="H6SRH1"/>
<dbReference type="HOGENOM" id="CLU_020861_0_0_5"/>
<dbReference type="InterPro" id="IPR001650">
    <property type="entry name" value="Helicase_C-like"/>
</dbReference>
<sequence>MPAEIKGIAPRKWQMDAVYQVRSQAQAGSDRALIYACPGSGKTYGGLMVAHDLVHTVGLGPKIVVVTPNEAIRTQWIDRAASIGLNLRHLRSGYDLRQEELALSELGFIVSYQKAVTEIRESLRDYCERNRPVVIFDEVHHAAGPSKKKDGNAWGHSIEYAFSTAAFKLCTTGTPFREGDNPISFVSYNGAQEAIALVRYSYQQAIEDGVCRPIEFTMFDGEMSWSAAGQSFTASFGDPLNKKRSGQRLLAAIAVDGEFPQTMLTKANERLMELRSGAGVDARAAGLVVAHDTDHAEAIAMELQAITGEPATVVHSKIDDAQKQIEAFREGNSPWIVGVAMLSEGVDIPRLRVGVYASNITAPLYFHQYCGRFSRVMKSRHERSYVFMPADPELEAIALQIERERCHALGEEYRPHLRTVGNGKGRCRREIEVLNSNGDVKGVTVSGKMLPITFIEAHRDQIRSFRQKGAQYATWTDAEVVGVMIDCGAIAMPEEAA</sequence>
<gene>
    <name evidence="2" type="ORF">RSPPHO_00874</name>
</gene>
<organism evidence="2 3">
    <name type="scientific">Pararhodospirillum photometricum DSM 122</name>
    <dbReference type="NCBI Taxonomy" id="1150469"/>
    <lineage>
        <taxon>Bacteria</taxon>
        <taxon>Pseudomonadati</taxon>
        <taxon>Pseudomonadota</taxon>
        <taxon>Alphaproteobacteria</taxon>
        <taxon>Rhodospirillales</taxon>
        <taxon>Rhodospirillaceae</taxon>
        <taxon>Pararhodospirillum</taxon>
    </lineage>
</organism>
<dbReference type="Pfam" id="PF00271">
    <property type="entry name" value="Helicase_C"/>
    <property type="match status" value="1"/>
</dbReference>